<dbReference type="PANTHER" id="PTHR47890:SF1">
    <property type="entry name" value="LD24308P"/>
    <property type="match status" value="1"/>
</dbReference>
<keyword evidence="2" id="KW-1185">Reference proteome</keyword>
<dbReference type="EMBL" id="JAQQBS010000001">
    <property type="protein sequence ID" value="KAK0176362.1"/>
    <property type="molecule type" value="Genomic_DNA"/>
</dbReference>
<name>A0AA39FV21_9HYME</name>
<comment type="caution">
    <text evidence="1">The sequence shown here is derived from an EMBL/GenBank/DDBJ whole genome shotgun (WGS) entry which is preliminary data.</text>
</comment>
<reference evidence="1" key="2">
    <citation type="submission" date="2023-03" db="EMBL/GenBank/DDBJ databases">
        <authorList>
            <person name="Inwood S.N."/>
            <person name="Skelly J.G."/>
            <person name="Guhlin J."/>
            <person name="Harrop T.W.R."/>
            <person name="Goldson S.G."/>
            <person name="Dearden P.K."/>
        </authorList>
    </citation>
    <scope>NUCLEOTIDE SEQUENCE</scope>
    <source>
        <strain evidence="1">Irish</strain>
        <tissue evidence="1">Whole body</tissue>
    </source>
</reference>
<evidence type="ECO:0000313" key="2">
    <source>
        <dbReference type="Proteomes" id="UP001168990"/>
    </source>
</evidence>
<proteinExistence type="predicted"/>
<organism evidence="1 2">
    <name type="scientific">Microctonus aethiopoides</name>
    <dbReference type="NCBI Taxonomy" id="144406"/>
    <lineage>
        <taxon>Eukaryota</taxon>
        <taxon>Metazoa</taxon>
        <taxon>Ecdysozoa</taxon>
        <taxon>Arthropoda</taxon>
        <taxon>Hexapoda</taxon>
        <taxon>Insecta</taxon>
        <taxon>Pterygota</taxon>
        <taxon>Neoptera</taxon>
        <taxon>Endopterygota</taxon>
        <taxon>Hymenoptera</taxon>
        <taxon>Apocrita</taxon>
        <taxon>Ichneumonoidea</taxon>
        <taxon>Braconidae</taxon>
        <taxon>Euphorinae</taxon>
        <taxon>Microctonus</taxon>
    </lineage>
</organism>
<dbReference type="AlphaFoldDB" id="A0AA39FV21"/>
<sequence length="509" mass="59335">MVNFTNYLIFNNSETNYNKKLYSVLARARSKEIYEIFAHDDKGYETTVKLLEDLPNISNNISIYDIGSTIILLFDQTFYRQELYDHQKMCNYLLHNTENNFTTVYDGSSETLLEIYNPDKWIQRINDLDKLYSMEELPAHFEYFIQNKTLEILKKNNELCDEEISFNIQLLQFYQYIIEVERAKFVITAAAYQVKYGCHQANETNILYDLQKSLILRVQKYISTVKKWMKIAPREIRQCSLKKNKKLKYIEVDGNYRMSLQAEVSDINQNEIITNVAFRNKKRIIYPRIQTSILSGKGYVRTKRLRFKYNFEKSTNDFSLLSDNLNNIHFGTNESQIQRIALDDIHVDDGYVVTGVKFSKLSNINEQNNTKDLGATIILEVRATKFDFETGKLGESKWISGKIPNAQRSELSLNCSPNRTSSNDFPDSGRFVRFQTSNSMKNGEKSTIPFFYKQTRPIVYTYPLTGIGLELNCSPHSEGVLSFKLIFYNPTTYMNGNISSENEEILNLQ</sequence>
<gene>
    <name evidence="1" type="ORF">PV328_000506</name>
</gene>
<protein>
    <submittedName>
        <fullName evidence="1">Uncharacterized protein</fullName>
    </submittedName>
</protein>
<dbReference type="Proteomes" id="UP001168990">
    <property type="component" value="Unassembled WGS sequence"/>
</dbReference>
<dbReference type="PANTHER" id="PTHR47890">
    <property type="entry name" value="LD24308P"/>
    <property type="match status" value="1"/>
</dbReference>
<evidence type="ECO:0000313" key="1">
    <source>
        <dbReference type="EMBL" id="KAK0176362.1"/>
    </source>
</evidence>
<reference evidence="1" key="1">
    <citation type="journal article" date="2023" name="bioRxiv">
        <title>Scaffold-level genome assemblies of two parasitoid biocontrol wasps reveal the parthenogenesis mechanism and an associated novel virus.</title>
        <authorList>
            <person name="Inwood S."/>
            <person name="Skelly J."/>
            <person name="Guhlin J."/>
            <person name="Harrop T."/>
            <person name="Goldson S."/>
            <person name="Dearden P."/>
        </authorList>
    </citation>
    <scope>NUCLEOTIDE SEQUENCE</scope>
    <source>
        <strain evidence="1">Irish</strain>
        <tissue evidence="1">Whole body</tissue>
    </source>
</reference>
<accession>A0AA39FV21</accession>